<name>A0A6B0GMR3_9EURY</name>
<proteinExistence type="predicted"/>
<dbReference type="EMBL" id="WSZK01000031">
    <property type="protein sequence ID" value="MWG36206.1"/>
    <property type="molecule type" value="Genomic_DNA"/>
</dbReference>
<gene>
    <name evidence="1" type="ORF">GQS65_17230</name>
</gene>
<accession>A0A6B0GMR3</accession>
<evidence type="ECO:0000313" key="1">
    <source>
        <dbReference type="EMBL" id="MWG36206.1"/>
    </source>
</evidence>
<dbReference type="Proteomes" id="UP000451471">
    <property type="component" value="Unassembled WGS sequence"/>
</dbReference>
<organism evidence="1 2">
    <name type="scientific">Halomarina oriensis</name>
    <dbReference type="NCBI Taxonomy" id="671145"/>
    <lineage>
        <taxon>Archaea</taxon>
        <taxon>Methanobacteriati</taxon>
        <taxon>Methanobacteriota</taxon>
        <taxon>Stenosarchaea group</taxon>
        <taxon>Halobacteria</taxon>
        <taxon>Halobacteriales</taxon>
        <taxon>Natronomonadaceae</taxon>
        <taxon>Halomarina</taxon>
    </lineage>
</organism>
<sequence>MSDDTHPCHEQGLDLIDGEDVLFNDRSRPLTVVGAHARQNVSPTRRRRGEAKYYRVVELEGNRTEYHLLCLGGASSSPMLYKEADWDDDKTNKIGLSPKYSRMGERVKSMEVLGRGE</sequence>
<reference evidence="1 2" key="1">
    <citation type="submission" date="2019-12" db="EMBL/GenBank/DDBJ databases">
        <title>Halocatena pleomorpha gen. nov. sp. nov., an extremely halophilic archaeon of family Halobacteriaceae isolated from saltpan soil.</title>
        <authorList>
            <person name="Pal Y."/>
            <person name="Verma A."/>
            <person name="Krishnamurthi S."/>
            <person name="Kumar P."/>
        </authorList>
    </citation>
    <scope>NUCLEOTIDE SEQUENCE [LARGE SCALE GENOMIC DNA]</scope>
    <source>
        <strain evidence="1 2">JCM 16495</strain>
    </source>
</reference>
<protein>
    <submittedName>
        <fullName evidence="1">Uncharacterized protein</fullName>
    </submittedName>
</protein>
<comment type="caution">
    <text evidence="1">The sequence shown here is derived from an EMBL/GenBank/DDBJ whole genome shotgun (WGS) entry which is preliminary data.</text>
</comment>
<keyword evidence="2" id="KW-1185">Reference proteome</keyword>
<dbReference type="RefSeq" id="WP_158205867.1">
    <property type="nucleotide sequence ID" value="NZ_WSZK01000031.1"/>
</dbReference>
<dbReference type="AlphaFoldDB" id="A0A6B0GMR3"/>
<dbReference type="OrthoDB" id="384966at2157"/>
<evidence type="ECO:0000313" key="2">
    <source>
        <dbReference type="Proteomes" id="UP000451471"/>
    </source>
</evidence>